<dbReference type="SUPFAM" id="SSF56935">
    <property type="entry name" value="Porins"/>
    <property type="match status" value="1"/>
</dbReference>
<evidence type="ECO:0000313" key="2">
    <source>
        <dbReference type="EMBL" id="CUN86042.1"/>
    </source>
</evidence>
<feature type="signal peptide" evidence="1">
    <location>
        <begin position="1"/>
        <end position="30"/>
    </location>
</feature>
<dbReference type="EMBL" id="CYYU01000010">
    <property type="protein sequence ID" value="CUN86042.1"/>
    <property type="molecule type" value="Genomic_DNA"/>
</dbReference>
<gene>
    <name evidence="2" type="ORF">ERS852385_01543</name>
</gene>
<name>A0A174ABM4_9FIRM</name>
<evidence type="ECO:0008006" key="4">
    <source>
        <dbReference type="Google" id="ProtNLM"/>
    </source>
</evidence>
<evidence type="ECO:0000256" key="1">
    <source>
        <dbReference type="SAM" id="SignalP"/>
    </source>
</evidence>
<accession>A0A174ABM4</accession>
<reference evidence="2 3" key="1">
    <citation type="submission" date="2015-09" db="EMBL/GenBank/DDBJ databases">
        <authorList>
            <consortium name="Pathogen Informatics"/>
        </authorList>
    </citation>
    <scope>NUCLEOTIDE SEQUENCE [LARGE SCALE GENOMIC DNA]</scope>
    <source>
        <strain evidence="2 3">2789STDY5608828</strain>
    </source>
</reference>
<sequence length="394" mass="44917">MTHQKARLTTRNLCQCLGAFALLLSASSTAAGADASFQELEQQGTLDKREPARADDGKNYPRLVLHGDYRFLYGKGRFHADVPQDLGGPYRRVDQDHFRAEQRLRIFPFLETSGSTSIRTMLEDKRDRKDESRRQRLKLSRLYVQHENAHTKLETGRFNYYLMDGNVIDKRIDGLRFRTGDVDWPQGSLAVFVGRTTGEPDKQKDGVSLLWKKRLGKMDASAAYLDFRQREDLPTSLPKLHKSGIKAGRDGDGFDRQHIASLAAHYHPTEKWELGLEVLHSDGRHNADDYRESERGFVALVQYGVLDEARTGSFSTWLRYYDQPSSSVLYPTMDADSTFFRRQGFRGWGVRTDYVIAPGLACAVEGFRLENRSEGAQLRAMHEYILGTSVTAYF</sequence>
<dbReference type="Proteomes" id="UP000095546">
    <property type="component" value="Unassembled WGS sequence"/>
</dbReference>
<dbReference type="AlphaFoldDB" id="A0A174ABM4"/>
<keyword evidence="1" id="KW-0732">Signal</keyword>
<organism evidence="2 3">
    <name type="scientific">Mitsuokella jalaludinii</name>
    <dbReference type="NCBI Taxonomy" id="187979"/>
    <lineage>
        <taxon>Bacteria</taxon>
        <taxon>Bacillati</taxon>
        <taxon>Bacillota</taxon>
        <taxon>Negativicutes</taxon>
        <taxon>Selenomonadales</taxon>
        <taxon>Selenomonadaceae</taxon>
        <taxon>Mitsuokella</taxon>
    </lineage>
</organism>
<dbReference type="eggNOG" id="COG3203">
    <property type="taxonomic scope" value="Bacteria"/>
</dbReference>
<dbReference type="STRING" id="187979.ERS852385_01543"/>
<keyword evidence="3" id="KW-1185">Reference proteome</keyword>
<evidence type="ECO:0000313" key="3">
    <source>
        <dbReference type="Proteomes" id="UP000095546"/>
    </source>
</evidence>
<feature type="chain" id="PRO_5038632154" description="Alginate export domain-containing protein" evidence="1">
    <location>
        <begin position="31"/>
        <end position="394"/>
    </location>
</feature>
<proteinExistence type="predicted"/>
<protein>
    <recommendedName>
        <fullName evidence="4">Alginate export domain-containing protein</fullName>
    </recommendedName>
</protein>